<comment type="caution">
    <text evidence="5">The sequence shown here is derived from an EMBL/GenBank/DDBJ whole genome shotgun (WGS) entry which is preliminary data.</text>
</comment>
<protein>
    <recommendedName>
        <fullName evidence="7">Sepiapterin reductase</fullName>
    </recommendedName>
</protein>
<dbReference type="InterPro" id="IPR036291">
    <property type="entry name" value="NAD(P)-bd_dom_sf"/>
</dbReference>
<keyword evidence="2" id="KW-0963">Cytoplasm</keyword>
<name>A0ABP1QRV6_9HEXA</name>
<dbReference type="PANTHER" id="PTHR44085">
    <property type="entry name" value="SEPIAPTERIN REDUCTASE"/>
    <property type="match status" value="1"/>
</dbReference>
<evidence type="ECO:0000313" key="5">
    <source>
        <dbReference type="EMBL" id="CAL8110804.1"/>
    </source>
</evidence>
<evidence type="ECO:0000256" key="4">
    <source>
        <dbReference type="ARBA" id="ARBA00023002"/>
    </source>
</evidence>
<dbReference type="Proteomes" id="UP001642540">
    <property type="component" value="Unassembled WGS sequence"/>
</dbReference>
<proteinExistence type="predicted"/>
<gene>
    <name evidence="5" type="ORF">ODALV1_LOCUS14452</name>
</gene>
<evidence type="ECO:0008006" key="7">
    <source>
        <dbReference type="Google" id="ProtNLM"/>
    </source>
</evidence>
<dbReference type="PANTHER" id="PTHR44085:SF2">
    <property type="entry name" value="SEPIAPTERIN REDUCTASE"/>
    <property type="match status" value="1"/>
</dbReference>
<sequence length="272" mass="29959">MTFWGQKTFCIIAGASRGIGRSISIKFSENVAPGSVFLLLARTKDALETVKQEILQAPSNNCKAVIATALDLSNPNQQAFNEAVSNAFTQSGTTPSDFQHSILVQCAASLGIDKGYKVQNIQDVQYIKNYFDFNVTSFILLNAVFCDLVLDKKDETSTGRQTTIIHISSHGAVEPFKTWGLYCSARAAKNMLLRSISLESPNVQTINYAPGMVDTENYKEAEKHTGDPELVKYFAEQRASGLLLTPDQTVTKLVQILATKKYVKGEHISYDD</sequence>
<dbReference type="Pfam" id="PF00106">
    <property type="entry name" value="adh_short"/>
    <property type="match status" value="1"/>
</dbReference>
<dbReference type="PRINTS" id="PR00081">
    <property type="entry name" value="GDHRDH"/>
</dbReference>
<organism evidence="5 6">
    <name type="scientific">Orchesella dallaii</name>
    <dbReference type="NCBI Taxonomy" id="48710"/>
    <lineage>
        <taxon>Eukaryota</taxon>
        <taxon>Metazoa</taxon>
        <taxon>Ecdysozoa</taxon>
        <taxon>Arthropoda</taxon>
        <taxon>Hexapoda</taxon>
        <taxon>Collembola</taxon>
        <taxon>Entomobryomorpha</taxon>
        <taxon>Entomobryoidea</taxon>
        <taxon>Orchesellidae</taxon>
        <taxon>Orchesellinae</taxon>
        <taxon>Orchesella</taxon>
    </lineage>
</organism>
<dbReference type="SUPFAM" id="SSF51735">
    <property type="entry name" value="NAD(P)-binding Rossmann-fold domains"/>
    <property type="match status" value="1"/>
</dbReference>
<keyword evidence="6" id="KW-1185">Reference proteome</keyword>
<reference evidence="5 6" key="1">
    <citation type="submission" date="2024-08" db="EMBL/GenBank/DDBJ databases">
        <authorList>
            <person name="Cucini C."/>
            <person name="Frati F."/>
        </authorList>
    </citation>
    <scope>NUCLEOTIDE SEQUENCE [LARGE SCALE GENOMIC DNA]</scope>
</reference>
<evidence type="ECO:0000256" key="2">
    <source>
        <dbReference type="ARBA" id="ARBA00022490"/>
    </source>
</evidence>
<evidence type="ECO:0000313" key="6">
    <source>
        <dbReference type="Proteomes" id="UP001642540"/>
    </source>
</evidence>
<dbReference type="InterPro" id="IPR002347">
    <property type="entry name" value="SDR_fam"/>
</dbReference>
<comment type="subcellular location">
    <subcellularLocation>
        <location evidence="1">Cytoplasm</location>
    </subcellularLocation>
</comment>
<keyword evidence="4" id="KW-0560">Oxidoreductase</keyword>
<evidence type="ECO:0000256" key="1">
    <source>
        <dbReference type="ARBA" id="ARBA00004496"/>
    </source>
</evidence>
<dbReference type="InterPro" id="IPR051721">
    <property type="entry name" value="Biopterin_syn/organic_redct"/>
</dbReference>
<evidence type="ECO:0000256" key="3">
    <source>
        <dbReference type="ARBA" id="ARBA00022857"/>
    </source>
</evidence>
<dbReference type="EMBL" id="CAXLJM020000046">
    <property type="protein sequence ID" value="CAL8110804.1"/>
    <property type="molecule type" value="Genomic_DNA"/>
</dbReference>
<accession>A0ABP1QRV6</accession>
<dbReference type="Gene3D" id="3.40.50.720">
    <property type="entry name" value="NAD(P)-binding Rossmann-like Domain"/>
    <property type="match status" value="1"/>
</dbReference>
<keyword evidence="3" id="KW-0521">NADP</keyword>